<keyword evidence="4" id="KW-0808">Transferase</keyword>
<accession>A0ABS7G3V9</accession>
<organism evidence="7 8">
    <name type="scientific">Actinomadura parmotrematis</name>
    <dbReference type="NCBI Taxonomy" id="2864039"/>
    <lineage>
        <taxon>Bacteria</taxon>
        <taxon>Bacillati</taxon>
        <taxon>Actinomycetota</taxon>
        <taxon>Actinomycetes</taxon>
        <taxon>Streptosporangiales</taxon>
        <taxon>Thermomonosporaceae</taxon>
        <taxon>Actinomadura</taxon>
    </lineage>
</organism>
<dbReference type="InterPro" id="IPR007554">
    <property type="entry name" value="Glycerophosphate_synth"/>
</dbReference>
<dbReference type="PANTHER" id="PTHR37316:SF3">
    <property type="entry name" value="TEICHOIC ACID GLYCEROL-PHOSPHATE TRANSFERASE"/>
    <property type="match status" value="1"/>
</dbReference>
<dbReference type="SUPFAM" id="SSF53448">
    <property type="entry name" value="Nucleotide-diphospho-sugar transferases"/>
    <property type="match status" value="1"/>
</dbReference>
<protein>
    <submittedName>
        <fullName evidence="7">CDP-glycerol glycerophosphotransferase family protein</fullName>
    </submittedName>
</protein>
<evidence type="ECO:0000256" key="1">
    <source>
        <dbReference type="ARBA" id="ARBA00004202"/>
    </source>
</evidence>
<dbReference type="InterPro" id="IPR029044">
    <property type="entry name" value="Nucleotide-diphossugar_trans"/>
</dbReference>
<sequence length="1115" mass="121759">MTPKVSLVVSPAAGERALDALAYSLTGAYTVGDGVEAVTGAAAAAGEYLFFADEPMIFLPGGLENLVASLDETGSDFALGPVGTLRGNAAERAHKRLYEKPLKCVSVHDHDLLLGDGSPAGKLWRRRFLTGHGLTWEAGGPDTDVPPMLRAHCLATGVDVVTGPVCLRRPAEEDAAPAREPGAALRELEGRAVRALAGAEFLDRLPALRDEWDRRALTGGLKDVFALVAAGDDDTAARAIAAAGSYARTVGPHVLDRLPVLTRLKWHLVRRDMPAELREVLADERPPHRKGRGRVLRRGGRFYHAGYPLFEDPAVPPEIHRLHDELAVRHTVTAARWEDGRLAVEGTAMIRGLRPRRRWQQWTLAWLVCAETGRRVRLPVTATPVQGPRADWSGFRFTADPARLPAGAGRRGWLVELCVFGQGVLRTARLKAPDPLEEPAPRRAAGGTWTRAERTASGLLALFADHAPVDLTAHRRDGDELEITGRHPGGVPADARLALVLDPGGPRRPLPFTRTGGDGFTARVPLALLREGAPPPYPPGGAEDRALDDGATWRPVLTAGGADRELRLTAGPGRHPGGDAGDLVVWAQPDGRARLRWCPDAAVVRDAAPAGAGLRLAGTLPAALPDGPAELVLRPHRGGRDRRFPMRRTGDSFTAEFDPAAVASLAGTLPLPWGAYDLCAAAGDALVPLRLDAAPLGPPPPEWEAAGRTFALRRAPGDRVRLAVSTDHPEAERTAAARRALVEERYPLLRAEPLRDAVLFDSYFGRQYSDSPRAILEELRRMDAPLDLLWAVQDGQVAVPDGVTPVRRLGGEHMEALARSRYVVTNTHLPMWFRRREGQRVLQTWHGATLKRIGFDVDAANVPFVSDGYRAEMAEAIAQWDHLVSPSPWCTPILRKAFRYEGEILETGYPRNDVFHAPDRDERADRARAALGLPPGKKVVLYAPTWRDDRFHGRGRWRLDLRLDLAAARRSLGADHVLLVRCHSNVVDPVPGAGDGFVFDATDYPEMQELLLVTDVLITDYSSVMFDFAATGRPMLFFTYDLEHYRDRVRGFYLDLEAEAPGPLLRTSDDVIDAVRDIDRVAARYRDAHAAFAARACPLDDGKATLRVVERVFDL</sequence>
<dbReference type="SUPFAM" id="SSF53756">
    <property type="entry name" value="UDP-Glycosyltransferase/glycogen phosphorylase"/>
    <property type="match status" value="1"/>
</dbReference>
<evidence type="ECO:0000256" key="2">
    <source>
        <dbReference type="ARBA" id="ARBA00010488"/>
    </source>
</evidence>
<evidence type="ECO:0000256" key="4">
    <source>
        <dbReference type="ARBA" id="ARBA00022679"/>
    </source>
</evidence>
<dbReference type="InterPro" id="IPR051612">
    <property type="entry name" value="Teichoic_Acid_Biosynth"/>
</dbReference>
<name>A0ABS7G3V9_9ACTN</name>
<dbReference type="Gene3D" id="3.40.50.11820">
    <property type="match status" value="1"/>
</dbReference>
<dbReference type="RefSeq" id="WP_220170635.1">
    <property type="nucleotide sequence ID" value="NZ_JAIBOA010000034.1"/>
</dbReference>
<reference evidence="7 8" key="1">
    <citation type="submission" date="2021-07" db="EMBL/GenBank/DDBJ databases">
        <title>Actinomadura sp. PM05-2 isolated from lichen.</title>
        <authorList>
            <person name="Somphong A."/>
            <person name="Phongsopitanun W."/>
            <person name="Tanasupawat S."/>
            <person name="Peongsungnone V."/>
        </authorList>
    </citation>
    <scope>NUCLEOTIDE SEQUENCE [LARGE SCALE GENOMIC DNA]</scope>
    <source>
        <strain evidence="7 8">PM05-2</strain>
    </source>
</reference>
<comment type="caution">
    <text evidence="7">The sequence shown here is derived from an EMBL/GenBank/DDBJ whole genome shotgun (WGS) entry which is preliminary data.</text>
</comment>
<dbReference type="InterPro" id="IPR043149">
    <property type="entry name" value="TagF_N"/>
</dbReference>
<comment type="similarity">
    <text evidence="2">Belongs to the CDP-glycerol glycerophosphotransferase family.</text>
</comment>
<keyword evidence="6" id="KW-0472">Membrane</keyword>
<keyword evidence="8" id="KW-1185">Reference proteome</keyword>
<dbReference type="Pfam" id="PF04464">
    <property type="entry name" value="Glyphos_transf"/>
    <property type="match status" value="1"/>
</dbReference>
<keyword evidence="5" id="KW-0777">Teichoic acid biosynthesis</keyword>
<keyword evidence="3" id="KW-1003">Cell membrane</keyword>
<comment type="subcellular location">
    <subcellularLocation>
        <location evidence="1">Cell membrane</location>
        <topology evidence="1">Peripheral membrane protein</topology>
    </subcellularLocation>
</comment>
<evidence type="ECO:0000256" key="6">
    <source>
        <dbReference type="ARBA" id="ARBA00023136"/>
    </source>
</evidence>
<proteinExistence type="inferred from homology"/>
<dbReference type="PANTHER" id="PTHR37316">
    <property type="entry name" value="TEICHOIC ACID GLYCEROL-PHOSPHATE PRIMASE"/>
    <property type="match status" value="1"/>
</dbReference>
<evidence type="ECO:0000313" key="8">
    <source>
        <dbReference type="Proteomes" id="UP000774570"/>
    </source>
</evidence>
<evidence type="ECO:0000313" key="7">
    <source>
        <dbReference type="EMBL" id="MBW8487394.1"/>
    </source>
</evidence>
<dbReference type="EMBL" id="JAIBOA010000034">
    <property type="protein sequence ID" value="MBW8487394.1"/>
    <property type="molecule type" value="Genomic_DNA"/>
</dbReference>
<gene>
    <name evidence="7" type="ORF">K1Y72_33925</name>
</gene>
<evidence type="ECO:0000256" key="5">
    <source>
        <dbReference type="ARBA" id="ARBA00022944"/>
    </source>
</evidence>
<evidence type="ECO:0000256" key="3">
    <source>
        <dbReference type="ARBA" id="ARBA00022475"/>
    </source>
</evidence>
<dbReference type="Gene3D" id="3.40.50.12580">
    <property type="match status" value="1"/>
</dbReference>
<dbReference type="Proteomes" id="UP000774570">
    <property type="component" value="Unassembled WGS sequence"/>
</dbReference>
<dbReference type="InterPro" id="IPR043148">
    <property type="entry name" value="TagF_C"/>
</dbReference>